<sequence length="103" mass="10777">MAFLWIVEFEEMATDINGYPVAVGVEPAIAEEALAIAGSPASSAAFASRTKFVELHCDVDCHIQFGSAPTASKTTGGTRLLAAGESLFRGVKSDLKVSVIDDT</sequence>
<dbReference type="EMBL" id="LAZR01019474">
    <property type="protein sequence ID" value="KKL92403.1"/>
    <property type="molecule type" value="Genomic_DNA"/>
</dbReference>
<comment type="caution">
    <text evidence="1">The sequence shown here is derived from an EMBL/GenBank/DDBJ whole genome shotgun (WGS) entry which is preliminary data.</text>
</comment>
<reference evidence="1" key="1">
    <citation type="journal article" date="2015" name="Nature">
        <title>Complex archaea that bridge the gap between prokaryotes and eukaryotes.</title>
        <authorList>
            <person name="Spang A."/>
            <person name="Saw J.H."/>
            <person name="Jorgensen S.L."/>
            <person name="Zaremba-Niedzwiedzka K."/>
            <person name="Martijn J."/>
            <person name="Lind A.E."/>
            <person name="van Eijk R."/>
            <person name="Schleper C."/>
            <person name="Guy L."/>
            <person name="Ettema T.J."/>
        </authorList>
    </citation>
    <scope>NUCLEOTIDE SEQUENCE</scope>
</reference>
<gene>
    <name evidence="1" type="ORF">LCGC14_1885030</name>
</gene>
<proteinExistence type="predicted"/>
<dbReference type="AlphaFoldDB" id="A0A0F9G183"/>
<evidence type="ECO:0000313" key="1">
    <source>
        <dbReference type="EMBL" id="KKL92403.1"/>
    </source>
</evidence>
<accession>A0A0F9G183</accession>
<name>A0A0F9G183_9ZZZZ</name>
<protein>
    <submittedName>
        <fullName evidence="1">Uncharacterized protein</fullName>
    </submittedName>
</protein>
<organism evidence="1">
    <name type="scientific">marine sediment metagenome</name>
    <dbReference type="NCBI Taxonomy" id="412755"/>
    <lineage>
        <taxon>unclassified sequences</taxon>
        <taxon>metagenomes</taxon>
        <taxon>ecological metagenomes</taxon>
    </lineage>
</organism>